<dbReference type="InterPro" id="IPR011051">
    <property type="entry name" value="RmlC_Cupin_sf"/>
</dbReference>
<dbReference type="Proteomes" id="UP001201812">
    <property type="component" value="Unassembled WGS sequence"/>
</dbReference>
<name>A0AAD4MQA0_9BILA</name>
<evidence type="ECO:0000313" key="3">
    <source>
        <dbReference type="Proteomes" id="UP001201812"/>
    </source>
</evidence>
<organism evidence="2 3">
    <name type="scientific">Ditylenchus destructor</name>
    <dbReference type="NCBI Taxonomy" id="166010"/>
    <lineage>
        <taxon>Eukaryota</taxon>
        <taxon>Metazoa</taxon>
        <taxon>Ecdysozoa</taxon>
        <taxon>Nematoda</taxon>
        <taxon>Chromadorea</taxon>
        <taxon>Rhabditida</taxon>
        <taxon>Tylenchina</taxon>
        <taxon>Tylenchomorpha</taxon>
        <taxon>Sphaerularioidea</taxon>
        <taxon>Anguinidae</taxon>
        <taxon>Anguininae</taxon>
        <taxon>Ditylenchus</taxon>
    </lineage>
</organism>
<feature type="domain" description="Cupin type-2" evidence="1">
    <location>
        <begin position="46"/>
        <end position="117"/>
    </location>
</feature>
<dbReference type="PANTHER" id="PTHR38599:SF1">
    <property type="entry name" value="CUPIN DOMAIN PROTEIN (AFU_ORTHOLOGUE AFUA_3G13620)"/>
    <property type="match status" value="1"/>
</dbReference>
<dbReference type="InterPro" id="IPR013096">
    <property type="entry name" value="Cupin_2"/>
</dbReference>
<sequence>MTIRGTGEEAYDNFAMSVQYNPFDSVTTAFSMPIMNVPGKNITSLLVDYPPGEKAPAHRHGSAFVICYVLSGELRSQMEGEPARIYKKGEHFIEAPGAHHLIAENASQDQNCKVLAVIIHDTSEENVVEYD</sequence>
<evidence type="ECO:0000259" key="1">
    <source>
        <dbReference type="Pfam" id="PF07883"/>
    </source>
</evidence>
<dbReference type="InterPro" id="IPR014710">
    <property type="entry name" value="RmlC-like_jellyroll"/>
</dbReference>
<dbReference type="AlphaFoldDB" id="A0AAD4MQA0"/>
<dbReference type="Pfam" id="PF07883">
    <property type="entry name" value="Cupin_2"/>
    <property type="match status" value="1"/>
</dbReference>
<keyword evidence="3" id="KW-1185">Reference proteome</keyword>
<reference evidence="2" key="1">
    <citation type="submission" date="2022-01" db="EMBL/GenBank/DDBJ databases">
        <title>Genome Sequence Resource for Two Populations of Ditylenchus destructor, the Migratory Endoparasitic Phytonematode.</title>
        <authorList>
            <person name="Zhang H."/>
            <person name="Lin R."/>
            <person name="Xie B."/>
        </authorList>
    </citation>
    <scope>NUCLEOTIDE SEQUENCE</scope>
    <source>
        <strain evidence="2">BazhouSP</strain>
    </source>
</reference>
<dbReference type="SUPFAM" id="SSF51182">
    <property type="entry name" value="RmlC-like cupins"/>
    <property type="match status" value="1"/>
</dbReference>
<gene>
    <name evidence="2" type="ORF">DdX_16754</name>
</gene>
<dbReference type="Gene3D" id="2.60.120.10">
    <property type="entry name" value="Jelly Rolls"/>
    <property type="match status" value="1"/>
</dbReference>
<proteinExistence type="predicted"/>
<accession>A0AAD4MQA0</accession>
<evidence type="ECO:0000313" key="2">
    <source>
        <dbReference type="EMBL" id="KAI1700366.1"/>
    </source>
</evidence>
<protein>
    <submittedName>
        <fullName evidence="2">Cupin domain-containing protein</fullName>
    </submittedName>
</protein>
<dbReference type="PANTHER" id="PTHR38599">
    <property type="entry name" value="CUPIN DOMAIN PROTEIN (AFU_ORTHOLOGUE AFUA_3G13620)"/>
    <property type="match status" value="1"/>
</dbReference>
<comment type="caution">
    <text evidence="2">The sequence shown here is derived from an EMBL/GenBank/DDBJ whole genome shotgun (WGS) entry which is preliminary data.</text>
</comment>
<dbReference type="EMBL" id="JAKKPZ010000147">
    <property type="protein sequence ID" value="KAI1700366.1"/>
    <property type="molecule type" value="Genomic_DNA"/>
</dbReference>
<dbReference type="CDD" id="cd02234">
    <property type="entry name" value="cupin_BLR7677-like"/>
    <property type="match status" value="1"/>
</dbReference>